<keyword evidence="1" id="KW-0472">Membrane</keyword>
<reference evidence="3" key="1">
    <citation type="submission" date="2016-10" db="EMBL/GenBank/DDBJ databases">
        <authorList>
            <person name="Varghese N."/>
            <person name="Submissions S."/>
        </authorList>
    </citation>
    <scope>NUCLEOTIDE SEQUENCE [LARGE SCALE GENOMIC DNA]</scope>
    <source>
        <strain evidence="3">CGMCC 1.7655</strain>
    </source>
</reference>
<keyword evidence="3" id="KW-1185">Reference proteome</keyword>
<dbReference type="EMBL" id="FNGE01000004">
    <property type="protein sequence ID" value="SDK94875.1"/>
    <property type="molecule type" value="Genomic_DNA"/>
</dbReference>
<evidence type="ECO:0008006" key="4">
    <source>
        <dbReference type="Google" id="ProtNLM"/>
    </source>
</evidence>
<feature type="transmembrane region" description="Helical" evidence="1">
    <location>
        <begin position="344"/>
        <end position="363"/>
    </location>
</feature>
<feature type="transmembrane region" description="Helical" evidence="1">
    <location>
        <begin position="148"/>
        <end position="167"/>
    </location>
</feature>
<evidence type="ECO:0000256" key="1">
    <source>
        <dbReference type="SAM" id="Phobius"/>
    </source>
</evidence>
<feature type="transmembrane region" description="Helical" evidence="1">
    <location>
        <begin position="283"/>
        <end position="304"/>
    </location>
</feature>
<name>A0A1G9G2L9_9RHOB</name>
<feature type="transmembrane region" description="Helical" evidence="1">
    <location>
        <begin position="217"/>
        <end position="238"/>
    </location>
</feature>
<dbReference type="OrthoDB" id="7463529at2"/>
<feature type="transmembrane region" description="Helical" evidence="1">
    <location>
        <begin position="316"/>
        <end position="338"/>
    </location>
</feature>
<dbReference type="Proteomes" id="UP000199555">
    <property type="component" value="Unassembled WGS sequence"/>
</dbReference>
<sequence>MSVTDLPAPRSLSRQAALAALAIGGLLLLGAALYGRIMGFDLRRDEWMFVPPAATLSDWPLYSGQFYNHVPYSAWAFRAVHLALPGLDLLTSARLTVFVAWILLMGGGFWAGWRIAGSVRAGLFAAAIPLGSETLLSQAGMAATNNLLPLPFILLGLALFTMAHLSGRSPFGLYFAAGLSLSVAAGMKASAIAFVPAVVAACFLLPRGVPLARRARLTALPVALGGLVGALPLIWLALTEPTFFDHILRYHSGPHVAYWQANAASEPGLAMGLPGKVQLAQGVWLAGGAILGLFVAAMAWTMWSQSSGRDDDAARAAQAAGVVAAAMGTAAALAFVPTPAFPQYFIQPLAGLPVLAALAIRALPPAPRTVLLRALPAAAVLMGAVALPRLATGLADLRHPDLLTPARLSHGAEALARLAAPDGLAAGPVATLSPLYPLQAGLPIYPEFATGPFAWRVAGHIDPALRASYVMAGPEDLARLFGTRPPVAILTGFDPALEAPLEDYARAHGYRPRAIPEIQDRYGTGTLWLPAGSTQDNPGGTP</sequence>
<feature type="transmembrane region" description="Helical" evidence="1">
    <location>
        <begin position="370"/>
        <end position="391"/>
    </location>
</feature>
<evidence type="ECO:0000313" key="3">
    <source>
        <dbReference type="Proteomes" id="UP000199555"/>
    </source>
</evidence>
<organism evidence="2 3">
    <name type="scientific">Paracoccus chinensis</name>
    <dbReference type="NCBI Taxonomy" id="525640"/>
    <lineage>
        <taxon>Bacteria</taxon>
        <taxon>Pseudomonadati</taxon>
        <taxon>Pseudomonadota</taxon>
        <taxon>Alphaproteobacteria</taxon>
        <taxon>Rhodobacterales</taxon>
        <taxon>Paracoccaceae</taxon>
        <taxon>Paracoccus</taxon>
    </lineage>
</organism>
<feature type="transmembrane region" description="Helical" evidence="1">
    <location>
        <begin position="173"/>
        <end position="205"/>
    </location>
</feature>
<evidence type="ECO:0000313" key="2">
    <source>
        <dbReference type="EMBL" id="SDK94875.1"/>
    </source>
</evidence>
<keyword evidence="1" id="KW-1133">Transmembrane helix</keyword>
<proteinExistence type="predicted"/>
<keyword evidence="1" id="KW-0812">Transmembrane</keyword>
<dbReference type="STRING" id="525640.SAMN04487971_104192"/>
<accession>A0A1G9G2L9</accession>
<gene>
    <name evidence="2" type="ORF">SAMN04487971_104192</name>
</gene>
<feature type="transmembrane region" description="Helical" evidence="1">
    <location>
        <begin position="95"/>
        <end position="113"/>
    </location>
</feature>
<feature type="transmembrane region" description="Helical" evidence="1">
    <location>
        <begin position="16"/>
        <end position="34"/>
    </location>
</feature>
<protein>
    <recommendedName>
        <fullName evidence="4">Dolichyl-phosphate-mannose-protein mannosyltransferase</fullName>
    </recommendedName>
</protein>
<dbReference type="AlphaFoldDB" id="A0A1G9G2L9"/>
<dbReference type="RefSeq" id="WP_090753995.1">
    <property type="nucleotide sequence ID" value="NZ_FNGE01000004.1"/>
</dbReference>